<evidence type="ECO:0000313" key="3">
    <source>
        <dbReference type="Proteomes" id="UP000247594"/>
    </source>
</evidence>
<protein>
    <recommendedName>
        <fullName evidence="5">Baseplate protein J-like domain-containing protein</fullName>
    </recommendedName>
</protein>
<dbReference type="Proteomes" id="UP000254465">
    <property type="component" value="Unassembled WGS sequence"/>
</dbReference>
<dbReference type="AlphaFoldDB" id="A0A0F5ENL1"/>
<reference evidence="2 4" key="2">
    <citation type="submission" date="2018-06" db="EMBL/GenBank/DDBJ databases">
        <authorList>
            <consortium name="Pathogen Informatics"/>
            <person name="Doyle S."/>
        </authorList>
    </citation>
    <scope>NUCLEOTIDE SEQUENCE [LARGE SCALE GENOMIC DNA]</scope>
    <source>
        <strain evidence="2 4">NCTC11296</strain>
    </source>
</reference>
<evidence type="ECO:0000313" key="1">
    <source>
        <dbReference type="EMBL" id="PXZ38126.1"/>
    </source>
</evidence>
<evidence type="ECO:0000313" key="2">
    <source>
        <dbReference type="EMBL" id="STO91889.1"/>
    </source>
</evidence>
<dbReference type="GeneID" id="66255399"/>
<reference evidence="1 3" key="1">
    <citation type="submission" date="2018-06" db="EMBL/GenBank/DDBJ databases">
        <authorList>
            <person name="Teymurazov M."/>
            <person name="Kislichkina A."/>
            <person name="Abaymova A."/>
            <person name="Mukhina T."/>
            <person name="Mayskaya N."/>
            <person name="Svetoch E."/>
            <person name="Bogun A."/>
        </authorList>
    </citation>
    <scope>NUCLEOTIDE SEQUENCE [LARGE SCALE GENOMIC DNA]</scope>
    <source>
        <strain evidence="1 3">SCPM-O-B-8406</strain>
    </source>
</reference>
<name>A0A0F5ENL1_AVIPA</name>
<sequence>MYTKEDFLEAVKEEALKNELTAALYHAGDPRFLQMQGAIAQMLAMYSQQLEVAMQEPFLKSRDATVLADAALKGLIFTAKPAIVQIKAINNGNTPVRIEAGRYLFDASGRMYRIDSPVTLPASTQNNGEGEIMATQLQFVKHSHTMSESYPFYAIEVEEPKDGSYISTIQVKVNGEVFDPCFKFNGVDAGEKVFHIESDEYKRLYVKFGETSVVGFQPSINDVITIECGQCFGDIQPELGSTFSFQYIQANEENEINLEMKALKRAGKNPIDIATLRNLCNYPSTYDDNAVFLGEFDKLLRKNFNHLAFLAVWNEQIEEKIRGADINNVNTLFYSFALPDNSVESKESIKRQISQVIAEADDSYKTKFVEPITEKIHITVNAIIARAYDVLQVKAQIIDLLLQEYGKNAFSTKQGKVVVKNKEVFSLIEQAIPALADKRSDLNVSISNGVNSAPEVFRYLDKESITINLTSNGYESSVWGGGYNTVE</sequence>
<proteinExistence type="predicted"/>
<dbReference type="EMBL" id="QJPJ01000026">
    <property type="protein sequence ID" value="PXZ38126.1"/>
    <property type="molecule type" value="Genomic_DNA"/>
</dbReference>
<accession>A0A0F5ENL1</accession>
<evidence type="ECO:0008006" key="5">
    <source>
        <dbReference type="Google" id="ProtNLM"/>
    </source>
</evidence>
<evidence type="ECO:0000313" key="4">
    <source>
        <dbReference type="Proteomes" id="UP000254465"/>
    </source>
</evidence>
<dbReference type="Proteomes" id="UP000247594">
    <property type="component" value="Unassembled WGS sequence"/>
</dbReference>
<organism evidence="1 3">
    <name type="scientific">Avibacterium paragallinarum</name>
    <name type="common">Haemophilus gallinarum</name>
    <dbReference type="NCBI Taxonomy" id="728"/>
    <lineage>
        <taxon>Bacteria</taxon>
        <taxon>Pseudomonadati</taxon>
        <taxon>Pseudomonadota</taxon>
        <taxon>Gammaproteobacteria</taxon>
        <taxon>Pasteurellales</taxon>
        <taxon>Pasteurellaceae</taxon>
        <taxon>Avibacterium</taxon>
    </lineage>
</organism>
<dbReference type="KEGG" id="apag:EIA51_07730"/>
<dbReference type="RefSeq" id="WP_017807431.1">
    <property type="nucleotide sequence ID" value="NZ_CP034110.1"/>
</dbReference>
<gene>
    <name evidence="1" type="ORF">DM482_11110</name>
    <name evidence="2" type="ORF">NCTC11296_03019</name>
</gene>
<dbReference type="EMBL" id="UGHK01000003">
    <property type="protein sequence ID" value="STO91889.1"/>
    <property type="molecule type" value="Genomic_DNA"/>
</dbReference>